<evidence type="ECO:0000313" key="11">
    <source>
        <dbReference type="EMBL" id="RGV30344.1"/>
    </source>
</evidence>
<evidence type="ECO:0000256" key="2">
    <source>
        <dbReference type="ARBA" id="ARBA00008034"/>
    </source>
</evidence>
<name>A0A1Y3Y3M9_9BACT</name>
<evidence type="ECO:0000256" key="1">
    <source>
        <dbReference type="ARBA" id="ARBA00004141"/>
    </source>
</evidence>
<dbReference type="OMA" id="WLESNTQ"/>
<proteinExistence type="inferred from homology"/>
<dbReference type="Proteomes" id="UP001199750">
    <property type="component" value="Unassembled WGS sequence"/>
</dbReference>
<dbReference type="AlphaFoldDB" id="A0A1Y3Y3M9"/>
<dbReference type="RefSeq" id="WP_013612363.1">
    <property type="nucleotide sequence ID" value="NZ_BAABYK010000001.1"/>
</dbReference>
<comment type="similarity">
    <text evidence="2 6">Belongs to the ABC-3 integral membrane protein family.</text>
</comment>
<dbReference type="GO" id="GO:0010043">
    <property type="term" value="P:response to zinc ion"/>
    <property type="evidence" value="ECO:0007669"/>
    <property type="project" value="TreeGrafter"/>
</dbReference>
<evidence type="ECO:0000313" key="12">
    <source>
        <dbReference type="EMBL" id="RGY07746.1"/>
    </source>
</evidence>
<gene>
    <name evidence="11" type="ORF">DWW24_01330</name>
    <name evidence="10" type="ORF">DWW57_11520</name>
    <name evidence="12" type="ORF">DXA53_06455</name>
    <name evidence="8" type="ORF">L0P03_20265</name>
    <name evidence="9" type="ORF">PN645_10990</name>
</gene>
<dbReference type="InterPro" id="IPR037294">
    <property type="entry name" value="ABC_BtuC-like"/>
</dbReference>
<evidence type="ECO:0000313" key="10">
    <source>
        <dbReference type="EMBL" id="RGU55716.1"/>
    </source>
</evidence>
<dbReference type="GO" id="GO:0043190">
    <property type="term" value="C:ATP-binding cassette (ABC) transporter complex"/>
    <property type="evidence" value="ECO:0007669"/>
    <property type="project" value="InterPro"/>
</dbReference>
<dbReference type="PANTHER" id="PTHR30477">
    <property type="entry name" value="ABC-TRANSPORTER METAL-BINDING PROTEIN"/>
    <property type="match status" value="1"/>
</dbReference>
<dbReference type="EMBL" id="QRYC01000015">
    <property type="protein sequence ID" value="RGU55716.1"/>
    <property type="molecule type" value="Genomic_DNA"/>
</dbReference>
<dbReference type="SUPFAM" id="SSF81345">
    <property type="entry name" value="ABC transporter involved in vitamin B12 uptake, BtuC"/>
    <property type="match status" value="1"/>
</dbReference>
<keyword evidence="5 7" id="KW-0472">Membrane</keyword>
<dbReference type="GO" id="GO:0055085">
    <property type="term" value="P:transmembrane transport"/>
    <property type="evidence" value="ECO:0007669"/>
    <property type="project" value="InterPro"/>
</dbReference>
<dbReference type="Pfam" id="PF00950">
    <property type="entry name" value="ABC-3"/>
    <property type="match status" value="1"/>
</dbReference>
<organism evidence="11 13">
    <name type="scientific">Odoribacter splanchnicus</name>
    <dbReference type="NCBI Taxonomy" id="28118"/>
    <lineage>
        <taxon>Bacteria</taxon>
        <taxon>Pseudomonadati</taxon>
        <taxon>Bacteroidota</taxon>
        <taxon>Bacteroidia</taxon>
        <taxon>Bacteroidales</taxon>
        <taxon>Odoribacteraceae</taxon>
        <taxon>Odoribacter</taxon>
    </lineage>
</organism>
<evidence type="ECO:0000256" key="5">
    <source>
        <dbReference type="ARBA" id="ARBA00023136"/>
    </source>
</evidence>
<feature type="transmembrane region" description="Helical" evidence="7">
    <location>
        <begin position="246"/>
        <end position="263"/>
    </location>
</feature>
<evidence type="ECO:0000313" key="8">
    <source>
        <dbReference type="EMBL" id="MCG4962156.1"/>
    </source>
</evidence>
<evidence type="ECO:0000313" key="13">
    <source>
        <dbReference type="Proteomes" id="UP000283426"/>
    </source>
</evidence>
<feature type="transmembrane region" description="Helical" evidence="7">
    <location>
        <begin position="12"/>
        <end position="33"/>
    </location>
</feature>
<evidence type="ECO:0000313" key="15">
    <source>
        <dbReference type="Proteomes" id="UP000284434"/>
    </source>
</evidence>
<reference evidence="8" key="2">
    <citation type="submission" date="2022-01" db="EMBL/GenBank/DDBJ databases">
        <title>Collection of gut derived symbiotic bacterial strains cultured from healthy donors.</title>
        <authorList>
            <person name="Lin H."/>
            <person name="Kohout C."/>
            <person name="Waligurski E."/>
            <person name="Pamer E.G."/>
        </authorList>
    </citation>
    <scope>NUCLEOTIDE SEQUENCE</scope>
    <source>
        <strain evidence="8">DFI.1.149</strain>
    </source>
</reference>
<dbReference type="EMBL" id="JAQMRD010000013">
    <property type="protein sequence ID" value="MDB9223531.1"/>
    <property type="molecule type" value="Genomic_DNA"/>
</dbReference>
<keyword evidence="3 6" id="KW-0812">Transmembrane</keyword>
<dbReference type="Proteomes" id="UP000283426">
    <property type="component" value="Unassembled WGS sequence"/>
</dbReference>
<dbReference type="InterPro" id="IPR001626">
    <property type="entry name" value="ABC_TroCD"/>
</dbReference>
<protein>
    <submittedName>
        <fullName evidence="11">Metal ABC transporter permease</fullName>
    </submittedName>
</protein>
<feature type="transmembrane region" description="Helical" evidence="7">
    <location>
        <begin position="219"/>
        <end position="240"/>
    </location>
</feature>
<reference evidence="9" key="3">
    <citation type="submission" date="2023-01" db="EMBL/GenBank/DDBJ databases">
        <title>Human gut microbiome strain richness.</title>
        <authorList>
            <person name="Chen-Liaw A."/>
        </authorList>
    </citation>
    <scope>NUCLEOTIDE SEQUENCE</scope>
    <source>
        <strain evidence="9">RTP21484st1_B7_RTP21484_190118</strain>
    </source>
</reference>
<dbReference type="Proteomes" id="UP000284243">
    <property type="component" value="Unassembled WGS sequence"/>
</dbReference>
<evidence type="ECO:0000313" key="14">
    <source>
        <dbReference type="Proteomes" id="UP000284243"/>
    </source>
</evidence>
<evidence type="ECO:0000256" key="3">
    <source>
        <dbReference type="ARBA" id="ARBA00022692"/>
    </source>
</evidence>
<dbReference type="CDD" id="cd06550">
    <property type="entry name" value="TM_ABC_iron-siderophores_like"/>
    <property type="match status" value="1"/>
</dbReference>
<comment type="caution">
    <text evidence="11">The sequence shown here is derived from an EMBL/GenBank/DDBJ whole genome shotgun (WGS) entry which is preliminary data.</text>
</comment>
<dbReference type="Gene3D" id="1.10.3470.10">
    <property type="entry name" value="ABC transporter involved in vitamin B12 uptake, BtuC"/>
    <property type="match status" value="1"/>
</dbReference>
<reference evidence="13 14" key="1">
    <citation type="submission" date="2018-08" db="EMBL/GenBank/DDBJ databases">
        <title>A genome reference for cultivated species of the human gut microbiota.</title>
        <authorList>
            <person name="Zou Y."/>
            <person name="Xue W."/>
            <person name="Luo G."/>
        </authorList>
    </citation>
    <scope>NUCLEOTIDE SEQUENCE [LARGE SCALE GENOMIC DNA]</scope>
    <source>
        <strain evidence="11 13">AF14-6AC</strain>
        <strain evidence="10 14">AF16-14</strain>
        <strain evidence="12 15">OF03-11</strain>
    </source>
</reference>
<feature type="transmembrane region" description="Helical" evidence="7">
    <location>
        <begin position="170"/>
        <end position="188"/>
    </location>
</feature>
<sequence>MLELLKYDFFQNALISTLLIGISCGLVGTYIVAKRMVFISGGITHASFGGLGLSYYLGLSPMLGATAFSILSALGILFLSDSKKLKEDSLIGIFWSAGMAIGILFIYLTPGYAPNLMSYLFGNILTVTREQIILSVVLCLGIILFFARFYRPLFYIAFDKEYSRTHHVHVNRIDIAITLIIALCIVLSLKLAGIILVISYLTIPQAIAGIFYKNFKQQLLASALVSTAGSITGLFLSAFLNIPTGATIVICFLLFFLISWLINKIR</sequence>
<feature type="transmembrane region" description="Helical" evidence="7">
    <location>
        <begin position="91"/>
        <end position="112"/>
    </location>
</feature>
<evidence type="ECO:0000256" key="4">
    <source>
        <dbReference type="ARBA" id="ARBA00022989"/>
    </source>
</evidence>
<feature type="transmembrane region" description="Helical" evidence="7">
    <location>
        <begin position="132"/>
        <end position="150"/>
    </location>
</feature>
<dbReference type="PANTHER" id="PTHR30477:SF18">
    <property type="entry name" value="METAL TRANSPORT SYSTEM MEMBRANE PROTEIN CT_417-RELATED"/>
    <property type="match status" value="1"/>
</dbReference>
<dbReference type="PROSITE" id="PS51257">
    <property type="entry name" value="PROKAR_LIPOPROTEIN"/>
    <property type="match status" value="1"/>
</dbReference>
<evidence type="ECO:0000256" key="7">
    <source>
        <dbReference type="SAM" id="Phobius"/>
    </source>
</evidence>
<dbReference type="EMBL" id="QSCO01000007">
    <property type="protein sequence ID" value="RGY07746.1"/>
    <property type="molecule type" value="Genomic_DNA"/>
</dbReference>
<dbReference type="GeneID" id="61275405"/>
<evidence type="ECO:0000256" key="6">
    <source>
        <dbReference type="RuleBase" id="RU003943"/>
    </source>
</evidence>
<keyword evidence="4 7" id="KW-1133">Transmembrane helix</keyword>
<dbReference type="Proteomes" id="UP000284434">
    <property type="component" value="Unassembled WGS sequence"/>
</dbReference>
<accession>A0A1Y3Y3M9</accession>
<dbReference type="EMBL" id="JAKNDN010000060">
    <property type="protein sequence ID" value="MCG4962156.1"/>
    <property type="molecule type" value="Genomic_DNA"/>
</dbReference>
<comment type="subcellular location">
    <subcellularLocation>
        <location evidence="6">Cell membrane</location>
        <topology evidence="6">Multi-pass membrane protein</topology>
    </subcellularLocation>
    <subcellularLocation>
        <location evidence="1">Membrane</location>
        <topology evidence="1">Multi-pass membrane protein</topology>
    </subcellularLocation>
</comment>
<evidence type="ECO:0000313" key="9">
    <source>
        <dbReference type="EMBL" id="MDB9223531.1"/>
    </source>
</evidence>
<feature type="transmembrane region" description="Helical" evidence="7">
    <location>
        <begin position="53"/>
        <end position="79"/>
    </location>
</feature>
<dbReference type="EMBL" id="QRYW01000002">
    <property type="protein sequence ID" value="RGV30344.1"/>
    <property type="molecule type" value="Genomic_DNA"/>
</dbReference>
<keyword evidence="6" id="KW-0813">Transport</keyword>
<dbReference type="Proteomes" id="UP001212263">
    <property type="component" value="Unassembled WGS sequence"/>
</dbReference>